<dbReference type="InParanoid" id="Q2GSK8"/>
<evidence type="ECO:0000313" key="2">
    <source>
        <dbReference type="Proteomes" id="UP000001056"/>
    </source>
</evidence>
<sequence length="109" mass="11773">MADGVGKFEQFVKFGTDAYGLERLLRLLQALVTILLFTPPTTTTITALLPPSLLPLLTPTRNHAPSANALPLSREAKPVLSATLTPTPTHWPALSTLEVTPPGIIHYLH</sequence>
<dbReference type="HOGENOM" id="CLU_2183649_0_0_1"/>
<accession>Q2GSK8</accession>
<keyword evidence="2" id="KW-1185">Reference proteome</keyword>
<dbReference type="OrthoDB" id="4590423at2759"/>
<dbReference type="AlphaFoldDB" id="Q2GSK8"/>
<organism evidence="1 2">
    <name type="scientific">Chaetomium globosum (strain ATCC 6205 / CBS 148.51 / DSM 1962 / NBRC 6347 / NRRL 1970)</name>
    <name type="common">Soil fungus</name>
    <dbReference type="NCBI Taxonomy" id="306901"/>
    <lineage>
        <taxon>Eukaryota</taxon>
        <taxon>Fungi</taxon>
        <taxon>Dikarya</taxon>
        <taxon>Ascomycota</taxon>
        <taxon>Pezizomycotina</taxon>
        <taxon>Sordariomycetes</taxon>
        <taxon>Sordariomycetidae</taxon>
        <taxon>Sordariales</taxon>
        <taxon>Chaetomiaceae</taxon>
        <taxon>Chaetomium</taxon>
    </lineage>
</organism>
<protein>
    <submittedName>
        <fullName evidence="1">Uncharacterized protein</fullName>
    </submittedName>
</protein>
<evidence type="ECO:0000313" key="1">
    <source>
        <dbReference type="EMBL" id="EAQ85032.1"/>
    </source>
</evidence>
<dbReference type="RefSeq" id="XP_001226973.1">
    <property type="nucleotide sequence ID" value="XM_001226972.1"/>
</dbReference>
<dbReference type="EMBL" id="CH408034">
    <property type="protein sequence ID" value="EAQ85032.1"/>
    <property type="molecule type" value="Genomic_DNA"/>
</dbReference>
<dbReference type="GeneID" id="4394723"/>
<proteinExistence type="predicted"/>
<name>Q2GSK8_CHAGB</name>
<dbReference type="Proteomes" id="UP000001056">
    <property type="component" value="Unassembled WGS sequence"/>
</dbReference>
<dbReference type="VEuPathDB" id="FungiDB:CHGG_09046"/>
<gene>
    <name evidence="1" type="ORF">CHGG_09046</name>
</gene>
<reference evidence="2" key="1">
    <citation type="journal article" date="2015" name="Genome Announc.">
        <title>Draft genome sequence of the cellulolytic fungus Chaetomium globosum.</title>
        <authorList>
            <person name="Cuomo C.A."/>
            <person name="Untereiner W.A."/>
            <person name="Ma L.-J."/>
            <person name="Grabherr M."/>
            <person name="Birren B.W."/>
        </authorList>
    </citation>
    <scope>NUCLEOTIDE SEQUENCE [LARGE SCALE GENOMIC DNA]</scope>
    <source>
        <strain evidence="2">ATCC 6205 / CBS 148.51 / DSM 1962 / NBRC 6347 / NRRL 1970</strain>
    </source>
</reference>